<accession>A0ABY9Q5V7</accession>
<evidence type="ECO:0008006" key="3">
    <source>
        <dbReference type="Google" id="ProtNLM"/>
    </source>
</evidence>
<keyword evidence="2" id="KW-1185">Reference proteome</keyword>
<proteinExistence type="predicted"/>
<protein>
    <recommendedName>
        <fullName evidence="3">Zinc ribbon domain-containing protein</fullName>
    </recommendedName>
</protein>
<name>A0ABY9Q5V7_9FIRM</name>
<evidence type="ECO:0000313" key="2">
    <source>
        <dbReference type="Proteomes" id="UP001235030"/>
    </source>
</evidence>
<dbReference type="Proteomes" id="UP001235030">
    <property type="component" value="Chromosome"/>
</dbReference>
<evidence type="ECO:0000313" key="1">
    <source>
        <dbReference type="EMBL" id="WMT83375.1"/>
    </source>
</evidence>
<dbReference type="RefSeq" id="WP_228106066.1">
    <property type="nucleotide sequence ID" value="NZ_CP101637.1"/>
</dbReference>
<gene>
    <name evidence="1" type="ORF">TEMA_38870</name>
</gene>
<dbReference type="EMBL" id="CP101637">
    <property type="protein sequence ID" value="WMT83375.1"/>
    <property type="molecule type" value="Genomic_DNA"/>
</dbReference>
<reference evidence="1 2" key="1">
    <citation type="submission" date="2022-07" db="EMBL/GenBank/DDBJ databases">
        <title>Genome sequence of Terrisporobacter mayombei DSM6539.</title>
        <authorList>
            <person name="Boeer T."/>
            <person name="Bengelsdorf F.R."/>
            <person name="Daniel R."/>
            <person name="Poehlein A."/>
        </authorList>
    </citation>
    <scope>NUCLEOTIDE SEQUENCE [LARGE SCALE GENOMIC DNA]</scope>
    <source>
        <strain evidence="1 2">DSM 6539</strain>
    </source>
</reference>
<sequence length="109" mass="12798">MICKECGAMIKHDEEYCRKCGALVINFKKNENKSLKNICIENNVRGKWQGFINKISNKDTRDHSVKEINKHNLNINDLGSLVNKYNKYNKSVKNILSEEYYTKENKLKK</sequence>
<organism evidence="1 2">
    <name type="scientific">Terrisporobacter mayombei</name>
    <dbReference type="NCBI Taxonomy" id="1541"/>
    <lineage>
        <taxon>Bacteria</taxon>
        <taxon>Bacillati</taxon>
        <taxon>Bacillota</taxon>
        <taxon>Clostridia</taxon>
        <taxon>Peptostreptococcales</taxon>
        <taxon>Peptostreptococcaceae</taxon>
        <taxon>Terrisporobacter</taxon>
    </lineage>
</organism>